<keyword evidence="4" id="KW-0768">Sushi</keyword>
<sequence length="469" mass="49387">MCSALSLVSPQLNTNGSGWPRSQLGGFGAHVWNLEYFSSKTVSAATETMEWSSSRTLRYICGCTVPVRMSKSLPNSRSPFRVCRSDGTWSGQSPACELELGCTNCNGCPNNNCGGCPNNNCGGCPTNNCGGTTCPALFAPDNGHVEGGQSRLTCLTSGAWSSYTPYCRRTSGAICQFFNIPNGEADCVVTCNPGYMLVGSSLVTCSSSGSCEHLSRSTPEVTNICPTLNAPEGGRLVGSCTAANSGDTCQLVCISGYRPTDTRVLICQTNGQWSNSLPRCTSNGCPNIQVPNAALSGACSPGVAGAVLHHYLPGRIYTHWNCNLFVKVADNGHHRHPLAQFALVRLYRILSMEDIPVPVVRELSASHVHSTAMQVIVWWVHQSSLWKQWAVVRSPPQCAAPTGCPGLNPPANGAVSGSCQQVAVGQACSFSCQAGYTLSGQATLFCQAGGGGLLELPHAIEQVVPVAPV</sequence>
<keyword evidence="1" id="KW-0732">Signal</keyword>
<keyword evidence="3 4" id="KW-1015">Disulfide bond</keyword>
<keyword evidence="2" id="KW-0677">Repeat</keyword>
<feature type="disulfide bond" evidence="4">
    <location>
        <begin position="253"/>
        <end position="280"/>
    </location>
</feature>
<dbReference type="InterPro" id="IPR000436">
    <property type="entry name" value="Sushi_SCR_CCP_dom"/>
</dbReference>
<dbReference type="InterPro" id="IPR051277">
    <property type="entry name" value="SEZ6_CSMD_C4BPB_Regulators"/>
</dbReference>
<dbReference type="CDD" id="cd00033">
    <property type="entry name" value="CCP"/>
    <property type="match status" value="3"/>
</dbReference>
<dbReference type="PANTHER" id="PTHR45656">
    <property type="entry name" value="PROTEIN CBR-CLEC-78"/>
    <property type="match status" value="1"/>
</dbReference>
<feature type="domain" description="Sushi" evidence="5">
    <location>
        <begin position="223"/>
        <end position="282"/>
    </location>
</feature>
<dbReference type="SUPFAM" id="SSF57535">
    <property type="entry name" value="Complement control module/SCR domain"/>
    <property type="match status" value="3"/>
</dbReference>
<dbReference type="InterPro" id="IPR035976">
    <property type="entry name" value="Sushi/SCR/CCP_sf"/>
</dbReference>
<protein>
    <submittedName>
        <fullName evidence="6">CUB and sushi domain-containing protein 3</fullName>
    </submittedName>
</protein>
<proteinExistence type="predicted"/>
<dbReference type="Proteomes" id="UP001054945">
    <property type="component" value="Unassembled WGS sequence"/>
</dbReference>
<dbReference type="Gene3D" id="2.10.70.10">
    <property type="entry name" value="Complement Module, domain 1"/>
    <property type="match status" value="3"/>
</dbReference>
<dbReference type="Pfam" id="PF00084">
    <property type="entry name" value="Sushi"/>
    <property type="match status" value="2"/>
</dbReference>
<dbReference type="EMBL" id="BPLR01015299">
    <property type="protein sequence ID" value="GIY75099.1"/>
    <property type="molecule type" value="Genomic_DNA"/>
</dbReference>
<dbReference type="AlphaFoldDB" id="A0AAV4VYU9"/>
<gene>
    <name evidence="6" type="primary">CSMD3_2</name>
    <name evidence="6" type="ORF">CEXT_230761</name>
</gene>
<comment type="caution">
    <text evidence="6">The sequence shown here is derived from an EMBL/GenBank/DDBJ whole genome shotgun (WGS) entry which is preliminary data.</text>
</comment>
<evidence type="ECO:0000256" key="3">
    <source>
        <dbReference type="ARBA" id="ARBA00023157"/>
    </source>
</evidence>
<evidence type="ECO:0000256" key="2">
    <source>
        <dbReference type="ARBA" id="ARBA00022737"/>
    </source>
</evidence>
<reference evidence="6 7" key="1">
    <citation type="submission" date="2021-06" db="EMBL/GenBank/DDBJ databases">
        <title>Caerostris extrusa draft genome.</title>
        <authorList>
            <person name="Kono N."/>
            <person name="Arakawa K."/>
        </authorList>
    </citation>
    <scope>NUCLEOTIDE SEQUENCE [LARGE SCALE GENOMIC DNA]</scope>
</reference>
<comment type="caution">
    <text evidence="4">Lacks conserved residue(s) required for the propagation of feature annotation.</text>
</comment>
<organism evidence="6 7">
    <name type="scientific">Caerostris extrusa</name>
    <name type="common">Bark spider</name>
    <name type="synonym">Caerostris bankana</name>
    <dbReference type="NCBI Taxonomy" id="172846"/>
    <lineage>
        <taxon>Eukaryota</taxon>
        <taxon>Metazoa</taxon>
        <taxon>Ecdysozoa</taxon>
        <taxon>Arthropoda</taxon>
        <taxon>Chelicerata</taxon>
        <taxon>Arachnida</taxon>
        <taxon>Araneae</taxon>
        <taxon>Araneomorphae</taxon>
        <taxon>Entelegynae</taxon>
        <taxon>Araneoidea</taxon>
        <taxon>Araneidae</taxon>
        <taxon>Caerostris</taxon>
    </lineage>
</organism>
<evidence type="ECO:0000313" key="6">
    <source>
        <dbReference type="EMBL" id="GIY75099.1"/>
    </source>
</evidence>
<evidence type="ECO:0000256" key="1">
    <source>
        <dbReference type="ARBA" id="ARBA00022729"/>
    </source>
</evidence>
<name>A0AAV4VYU9_CAEEX</name>
<dbReference type="SMART" id="SM00032">
    <property type="entry name" value="CCP"/>
    <property type="match status" value="4"/>
</dbReference>
<dbReference type="PANTHER" id="PTHR45656:SF4">
    <property type="entry name" value="PROTEIN CBR-CLEC-78"/>
    <property type="match status" value="1"/>
</dbReference>
<evidence type="ECO:0000259" key="5">
    <source>
        <dbReference type="PROSITE" id="PS50923"/>
    </source>
</evidence>
<dbReference type="PROSITE" id="PS50923">
    <property type="entry name" value="SUSHI"/>
    <property type="match status" value="1"/>
</dbReference>
<evidence type="ECO:0000256" key="4">
    <source>
        <dbReference type="PROSITE-ProRule" id="PRU00302"/>
    </source>
</evidence>
<keyword evidence="7" id="KW-1185">Reference proteome</keyword>
<accession>A0AAV4VYU9</accession>
<evidence type="ECO:0000313" key="7">
    <source>
        <dbReference type="Proteomes" id="UP001054945"/>
    </source>
</evidence>